<organism evidence="1 2">
    <name type="scientific">Odynerus spinipes</name>
    <dbReference type="NCBI Taxonomy" id="1348599"/>
    <lineage>
        <taxon>Eukaryota</taxon>
        <taxon>Metazoa</taxon>
        <taxon>Ecdysozoa</taxon>
        <taxon>Arthropoda</taxon>
        <taxon>Hexapoda</taxon>
        <taxon>Insecta</taxon>
        <taxon>Pterygota</taxon>
        <taxon>Neoptera</taxon>
        <taxon>Endopterygota</taxon>
        <taxon>Hymenoptera</taxon>
        <taxon>Apocrita</taxon>
        <taxon>Aculeata</taxon>
        <taxon>Vespoidea</taxon>
        <taxon>Vespidae</taxon>
        <taxon>Eumeninae</taxon>
        <taxon>Odynerus</taxon>
    </lineage>
</organism>
<keyword evidence="2" id="KW-1185">Reference proteome</keyword>
<protein>
    <submittedName>
        <fullName evidence="1">Uncharacterized protein</fullName>
    </submittedName>
</protein>
<dbReference type="AlphaFoldDB" id="A0AAD9VUV8"/>
<proteinExistence type="predicted"/>
<gene>
    <name evidence="1" type="ORF">KPH14_003936</name>
</gene>
<sequence length="122" mass="13369">MNAATASKRCPHSALRVFTKLAVGYGWATRVPDPLPDESRTVRVNAIRVDITVTMRINITFVFFVSFYCHPNANDSAAATAATVDDDDDGDGDSSPNPVDLLSFPFLQDFLRLLLYPTMTVA</sequence>
<comment type="caution">
    <text evidence="1">The sequence shown here is derived from an EMBL/GenBank/DDBJ whole genome shotgun (WGS) entry which is preliminary data.</text>
</comment>
<dbReference type="EMBL" id="JAIFRP010000006">
    <property type="protein sequence ID" value="KAK2587838.1"/>
    <property type="molecule type" value="Genomic_DNA"/>
</dbReference>
<evidence type="ECO:0000313" key="2">
    <source>
        <dbReference type="Proteomes" id="UP001258017"/>
    </source>
</evidence>
<reference evidence="1" key="1">
    <citation type="submission" date="2021-08" db="EMBL/GenBank/DDBJ databases">
        <authorList>
            <person name="Misof B."/>
            <person name="Oliver O."/>
            <person name="Podsiadlowski L."/>
            <person name="Donath A."/>
            <person name="Peters R."/>
            <person name="Mayer C."/>
            <person name="Rust J."/>
            <person name="Gunkel S."/>
            <person name="Lesny P."/>
            <person name="Martin S."/>
            <person name="Oeyen J.P."/>
            <person name="Petersen M."/>
            <person name="Panagiotis P."/>
            <person name="Wilbrandt J."/>
            <person name="Tanja T."/>
        </authorList>
    </citation>
    <scope>NUCLEOTIDE SEQUENCE</scope>
    <source>
        <strain evidence="1">GBR_01_08_01A</strain>
        <tissue evidence="1">Thorax + abdomen</tissue>
    </source>
</reference>
<dbReference type="Proteomes" id="UP001258017">
    <property type="component" value="Unassembled WGS sequence"/>
</dbReference>
<reference evidence="1" key="2">
    <citation type="journal article" date="2023" name="Commun. Biol.">
        <title>Intrasexual cuticular hydrocarbon dimorphism in a wasp sheds light on hydrocarbon biosynthesis genes in Hymenoptera.</title>
        <authorList>
            <person name="Moris V.C."/>
            <person name="Podsiadlowski L."/>
            <person name="Martin S."/>
            <person name="Oeyen J.P."/>
            <person name="Donath A."/>
            <person name="Petersen M."/>
            <person name="Wilbrandt J."/>
            <person name="Misof B."/>
            <person name="Liedtke D."/>
            <person name="Thamm M."/>
            <person name="Scheiner R."/>
            <person name="Schmitt T."/>
            <person name="Niehuis O."/>
        </authorList>
    </citation>
    <scope>NUCLEOTIDE SEQUENCE</scope>
    <source>
        <strain evidence="1">GBR_01_08_01A</strain>
    </source>
</reference>
<evidence type="ECO:0000313" key="1">
    <source>
        <dbReference type="EMBL" id="KAK2587838.1"/>
    </source>
</evidence>
<accession>A0AAD9VUV8</accession>
<name>A0AAD9VUV8_9HYME</name>